<dbReference type="InterPro" id="IPR011738">
    <property type="entry name" value="Phage_CHP"/>
</dbReference>
<dbReference type="CDD" id="cd08054">
    <property type="entry name" value="gp6"/>
    <property type="match status" value="1"/>
</dbReference>
<evidence type="ECO:0000313" key="2">
    <source>
        <dbReference type="Proteomes" id="UP000198956"/>
    </source>
</evidence>
<organism evidence="1 2">
    <name type="scientific">Aneurinibacillus thermoaerophilus</name>
    <dbReference type="NCBI Taxonomy" id="143495"/>
    <lineage>
        <taxon>Bacteria</taxon>
        <taxon>Bacillati</taxon>
        <taxon>Bacillota</taxon>
        <taxon>Bacilli</taxon>
        <taxon>Bacillales</taxon>
        <taxon>Paenibacillaceae</taxon>
        <taxon>Aneurinibacillus group</taxon>
        <taxon>Aneurinibacillus</taxon>
    </lineage>
</organism>
<dbReference type="EMBL" id="FNDE01000048">
    <property type="protein sequence ID" value="SDH73138.1"/>
    <property type="molecule type" value="Genomic_DNA"/>
</dbReference>
<dbReference type="InterPro" id="IPR006450">
    <property type="entry name" value="Phage_HK97_gp6-like"/>
</dbReference>
<dbReference type="Pfam" id="PF05135">
    <property type="entry name" value="Phage_connect_1"/>
    <property type="match status" value="1"/>
</dbReference>
<name>A0A1G8ETA7_ANETH</name>
<gene>
    <name evidence="1" type="ORF">SAMN04489735_104818</name>
</gene>
<dbReference type="Gene3D" id="1.10.3230.30">
    <property type="entry name" value="Phage gp6-like head-tail connector protein"/>
    <property type="match status" value="1"/>
</dbReference>
<accession>A0A1G8ETA7</accession>
<evidence type="ECO:0008006" key="3">
    <source>
        <dbReference type="Google" id="ProtNLM"/>
    </source>
</evidence>
<sequence>MVRLVIPPLAEPLSLEEAKMHLRVEYDDEDAMIQSLIRAAREYCENFQRRAYVSQVWELYLDTFPAQIELPRPPLLSVEAITYRDAKGEQHTLSPDAYIIDAATEPGRVFITSAPKIALFPASPVTIRFVAGYEPVITDGNTDYAAGVPDAVKQAMRLLIGHWYENREAVTIGQMPTAVPFSVEALLWQDRVF</sequence>
<proteinExistence type="predicted"/>
<evidence type="ECO:0000313" key="1">
    <source>
        <dbReference type="EMBL" id="SDH73138.1"/>
    </source>
</evidence>
<dbReference type="NCBIfam" id="TIGR02215">
    <property type="entry name" value="phage_chp_gp8"/>
    <property type="match status" value="1"/>
</dbReference>
<dbReference type="NCBIfam" id="TIGR01560">
    <property type="entry name" value="put_DNA_pack"/>
    <property type="match status" value="2"/>
</dbReference>
<dbReference type="InterPro" id="IPR021146">
    <property type="entry name" value="Phage_gp6-like_head-tail"/>
</dbReference>
<reference evidence="1 2" key="1">
    <citation type="submission" date="2016-10" db="EMBL/GenBank/DDBJ databases">
        <authorList>
            <person name="de Groot N.N."/>
        </authorList>
    </citation>
    <scope>NUCLEOTIDE SEQUENCE [LARGE SCALE GENOMIC DNA]</scope>
    <source>
        <strain evidence="1 2">L 420-91</strain>
    </source>
</reference>
<dbReference type="RefSeq" id="WP_091261357.1">
    <property type="nucleotide sequence ID" value="NZ_JARLVZ010000023.1"/>
</dbReference>
<dbReference type="Proteomes" id="UP000198956">
    <property type="component" value="Unassembled WGS sequence"/>
</dbReference>
<dbReference type="AlphaFoldDB" id="A0A1G8ETA7"/>
<dbReference type="OrthoDB" id="5654at2"/>
<protein>
    <recommendedName>
        <fullName evidence="3">Phage gp6-like head-tail connector protein</fullName>
    </recommendedName>
</protein>